<dbReference type="InterPro" id="IPR011530">
    <property type="entry name" value="rRNA_adenine_dimethylase"/>
</dbReference>
<keyword evidence="11" id="KW-1185">Reference proteome</keyword>
<dbReference type="CDD" id="cd02440">
    <property type="entry name" value="AdoMet_MTases"/>
    <property type="match status" value="1"/>
</dbReference>
<evidence type="ECO:0000256" key="5">
    <source>
        <dbReference type="ARBA" id="ARBA00022691"/>
    </source>
</evidence>
<protein>
    <recommendedName>
        <fullName evidence="7">Ribosomal RNA small subunit methyltransferase A</fullName>
        <ecNumber evidence="7">2.1.1.182</ecNumber>
    </recommendedName>
    <alternativeName>
        <fullName evidence="7">16S rRNA (adenine(1518)-N(6)/adenine(1519)-N(6))-dimethyltransferase</fullName>
    </alternativeName>
    <alternativeName>
        <fullName evidence="7">16S rRNA dimethyladenosine transferase</fullName>
    </alternativeName>
    <alternativeName>
        <fullName evidence="7">16S rRNA dimethylase</fullName>
    </alternativeName>
    <alternativeName>
        <fullName evidence="7">S-adenosylmethionine-6-N', N'-adenosyl(rRNA) dimethyltransferase</fullName>
    </alternativeName>
</protein>
<dbReference type="InterPro" id="IPR020596">
    <property type="entry name" value="rRNA_Ade_Mease_Trfase_CS"/>
</dbReference>
<name>A0A160T335_9CHLR</name>
<dbReference type="PANTHER" id="PTHR11727:SF7">
    <property type="entry name" value="DIMETHYLADENOSINE TRANSFERASE-RELATED"/>
    <property type="match status" value="1"/>
</dbReference>
<evidence type="ECO:0000256" key="2">
    <source>
        <dbReference type="ARBA" id="ARBA00022552"/>
    </source>
</evidence>
<dbReference type="Gene3D" id="1.10.8.100">
    <property type="entry name" value="Ribosomal RNA adenine dimethylase-like, domain 2"/>
    <property type="match status" value="1"/>
</dbReference>
<dbReference type="SMART" id="SM00650">
    <property type="entry name" value="rADc"/>
    <property type="match status" value="1"/>
</dbReference>
<comment type="catalytic activity">
    <reaction evidence="7">
        <text>adenosine(1518)/adenosine(1519) in 16S rRNA + 4 S-adenosyl-L-methionine = N(6)-dimethyladenosine(1518)/N(6)-dimethyladenosine(1519) in 16S rRNA + 4 S-adenosyl-L-homocysteine + 4 H(+)</text>
        <dbReference type="Rhea" id="RHEA:19609"/>
        <dbReference type="Rhea" id="RHEA-COMP:10232"/>
        <dbReference type="Rhea" id="RHEA-COMP:10233"/>
        <dbReference type="ChEBI" id="CHEBI:15378"/>
        <dbReference type="ChEBI" id="CHEBI:57856"/>
        <dbReference type="ChEBI" id="CHEBI:59789"/>
        <dbReference type="ChEBI" id="CHEBI:74411"/>
        <dbReference type="ChEBI" id="CHEBI:74493"/>
        <dbReference type="EC" id="2.1.1.182"/>
    </reaction>
</comment>
<dbReference type="FunFam" id="3.40.50.150:FF:000023">
    <property type="entry name" value="Ribosomal RNA small subunit methyltransferase A"/>
    <property type="match status" value="1"/>
</dbReference>
<dbReference type="InterPro" id="IPR023165">
    <property type="entry name" value="rRNA_Ade_diMease-like_C"/>
</dbReference>
<feature type="binding site" evidence="7 8">
    <location>
        <position position="48"/>
    </location>
    <ligand>
        <name>S-adenosyl-L-methionine</name>
        <dbReference type="ChEBI" id="CHEBI:59789"/>
    </ligand>
</feature>
<keyword evidence="2 7" id="KW-0698">rRNA processing</keyword>
<keyword evidence="6 7" id="KW-0694">RNA-binding</keyword>
<organism evidence="10 11">
    <name type="scientific">Candidatus Promineifilum breve</name>
    <dbReference type="NCBI Taxonomy" id="1806508"/>
    <lineage>
        <taxon>Bacteria</taxon>
        <taxon>Bacillati</taxon>
        <taxon>Chloroflexota</taxon>
        <taxon>Ardenticatenia</taxon>
        <taxon>Candidatus Promineifilales</taxon>
        <taxon>Candidatus Promineifilaceae</taxon>
        <taxon>Candidatus Promineifilum</taxon>
    </lineage>
</organism>
<feature type="binding site" evidence="7 8">
    <location>
        <position position="94"/>
    </location>
    <ligand>
        <name>S-adenosyl-L-methionine</name>
        <dbReference type="ChEBI" id="CHEBI:59789"/>
    </ligand>
</feature>
<evidence type="ECO:0000256" key="7">
    <source>
        <dbReference type="HAMAP-Rule" id="MF_00607"/>
    </source>
</evidence>
<evidence type="ECO:0000256" key="3">
    <source>
        <dbReference type="ARBA" id="ARBA00022603"/>
    </source>
</evidence>
<dbReference type="NCBIfam" id="TIGR00755">
    <property type="entry name" value="ksgA"/>
    <property type="match status" value="1"/>
</dbReference>
<dbReference type="GO" id="GO:0005829">
    <property type="term" value="C:cytosol"/>
    <property type="evidence" value="ECO:0007669"/>
    <property type="project" value="TreeGrafter"/>
</dbReference>
<keyword evidence="3 7" id="KW-0489">Methyltransferase</keyword>
<evidence type="ECO:0000256" key="8">
    <source>
        <dbReference type="PROSITE-ProRule" id="PRU01026"/>
    </source>
</evidence>
<dbReference type="KEGG" id="pbf:CFX0092_A2194"/>
<dbReference type="PROSITE" id="PS01131">
    <property type="entry name" value="RRNA_A_DIMETH"/>
    <property type="match status" value="1"/>
</dbReference>
<keyword evidence="5 7" id="KW-0949">S-adenosyl-L-methionine</keyword>
<dbReference type="HAMAP" id="MF_00607">
    <property type="entry name" value="16SrRNA_methyltr_A"/>
    <property type="match status" value="1"/>
</dbReference>
<comment type="subcellular location">
    <subcellularLocation>
        <location evidence="7">Cytoplasm</location>
    </subcellularLocation>
</comment>
<feature type="domain" description="Ribosomal RNA adenine methylase transferase N-terminal" evidence="9">
    <location>
        <begin position="28"/>
        <end position="196"/>
    </location>
</feature>
<evidence type="ECO:0000256" key="4">
    <source>
        <dbReference type="ARBA" id="ARBA00022679"/>
    </source>
</evidence>
<dbReference type="Pfam" id="PF00398">
    <property type="entry name" value="RrnaAD"/>
    <property type="match status" value="1"/>
</dbReference>
<dbReference type="EMBL" id="LN890655">
    <property type="protein sequence ID" value="CUS04072.2"/>
    <property type="molecule type" value="Genomic_DNA"/>
</dbReference>
<dbReference type="PROSITE" id="PS51689">
    <property type="entry name" value="SAM_RNA_A_N6_MT"/>
    <property type="match status" value="1"/>
</dbReference>
<gene>
    <name evidence="7 10" type="primary">rsmA</name>
    <name evidence="7" type="synonym">ksgA</name>
    <name evidence="10" type="ORF">CFX0092_A2194</name>
</gene>
<feature type="binding site" evidence="7 8">
    <location>
        <position position="113"/>
    </location>
    <ligand>
        <name>S-adenosyl-L-methionine</name>
        <dbReference type="ChEBI" id="CHEBI:59789"/>
    </ligand>
</feature>
<dbReference type="GO" id="GO:0052908">
    <property type="term" value="F:16S rRNA (adenine(1518)-N(6)/adenine(1519)-N(6))-dimethyltransferase activity"/>
    <property type="evidence" value="ECO:0007669"/>
    <property type="project" value="UniProtKB-EC"/>
</dbReference>
<dbReference type="EC" id="2.1.1.182" evidence="7"/>
<dbReference type="InterPro" id="IPR020598">
    <property type="entry name" value="rRNA_Ade_methylase_Trfase_N"/>
</dbReference>
<accession>A0A160T335</accession>
<dbReference type="AlphaFoldDB" id="A0A160T335"/>
<dbReference type="GO" id="GO:0003723">
    <property type="term" value="F:RNA binding"/>
    <property type="evidence" value="ECO:0007669"/>
    <property type="project" value="UniProtKB-UniRule"/>
</dbReference>
<comment type="function">
    <text evidence="7">Specifically dimethylates two adjacent adenosines (A1518 and A1519) in the loop of a conserved hairpin near the 3'-end of 16S rRNA in the 30S particle. May play a critical role in biogenesis of 30S subunits.</text>
</comment>
<keyword evidence="4 7" id="KW-0808">Transferase</keyword>
<proteinExistence type="inferred from homology"/>
<evidence type="ECO:0000256" key="6">
    <source>
        <dbReference type="ARBA" id="ARBA00022884"/>
    </source>
</evidence>
<reference evidence="10" key="1">
    <citation type="submission" date="2016-01" db="EMBL/GenBank/DDBJ databases">
        <authorList>
            <person name="Mcilroy J.S."/>
            <person name="Karst M S."/>
            <person name="Albertsen M."/>
        </authorList>
    </citation>
    <scope>NUCLEOTIDE SEQUENCE</scope>
    <source>
        <strain evidence="10">Cfx-K</strain>
    </source>
</reference>
<dbReference type="PANTHER" id="PTHR11727">
    <property type="entry name" value="DIMETHYLADENOSINE TRANSFERASE"/>
    <property type="match status" value="1"/>
</dbReference>
<evidence type="ECO:0000256" key="1">
    <source>
        <dbReference type="ARBA" id="ARBA00022490"/>
    </source>
</evidence>
<feature type="binding site" evidence="7 8">
    <location>
        <position position="69"/>
    </location>
    <ligand>
        <name>S-adenosyl-L-methionine</name>
        <dbReference type="ChEBI" id="CHEBI:59789"/>
    </ligand>
</feature>
<dbReference type="SUPFAM" id="SSF53335">
    <property type="entry name" value="S-adenosyl-L-methionine-dependent methyltransferases"/>
    <property type="match status" value="1"/>
</dbReference>
<evidence type="ECO:0000313" key="11">
    <source>
        <dbReference type="Proteomes" id="UP000215027"/>
    </source>
</evidence>
<dbReference type="InterPro" id="IPR001737">
    <property type="entry name" value="KsgA/Erm"/>
</dbReference>
<feature type="binding site" evidence="7 8">
    <location>
        <position position="21"/>
    </location>
    <ligand>
        <name>S-adenosyl-L-methionine</name>
        <dbReference type="ChEBI" id="CHEBI:59789"/>
    </ligand>
</feature>
<dbReference type="RefSeq" id="WP_095043468.1">
    <property type="nucleotide sequence ID" value="NZ_LN890655.1"/>
</dbReference>
<evidence type="ECO:0000313" key="10">
    <source>
        <dbReference type="EMBL" id="CUS04072.2"/>
    </source>
</evidence>
<dbReference type="Gene3D" id="3.40.50.150">
    <property type="entry name" value="Vaccinia Virus protein VP39"/>
    <property type="match status" value="1"/>
</dbReference>
<feature type="binding site" evidence="7 8">
    <location>
        <position position="23"/>
    </location>
    <ligand>
        <name>S-adenosyl-L-methionine</name>
        <dbReference type="ChEBI" id="CHEBI:59789"/>
    </ligand>
</feature>
<dbReference type="OrthoDB" id="9814755at2"/>
<dbReference type="InterPro" id="IPR029063">
    <property type="entry name" value="SAM-dependent_MTases_sf"/>
</dbReference>
<dbReference type="Proteomes" id="UP000215027">
    <property type="component" value="Chromosome I"/>
</dbReference>
<evidence type="ECO:0000259" key="9">
    <source>
        <dbReference type="SMART" id="SM00650"/>
    </source>
</evidence>
<comment type="similarity">
    <text evidence="7">Belongs to the class I-like SAM-binding methyltransferase superfamily. rRNA adenine N(6)-methyltransferase family. RsmA subfamily.</text>
</comment>
<sequence length="293" mass="32245">MHPRQILDRYAITPKQSLGQNFLYDEGLLARITAAAELSPADQVLEIGPGLGALTRQLAQAAGRVVAVELDERLLPILRYELEPFRNVELVHGDILKFDPAAWFDGPFVVVANVPYYITGAILRRLLDGRPRPKRLVLTVQREVADRLAAKPPEMSLLAVSVQYYGAVKVVGAVKAGAFWPRPEVDSAVIRVDVDERHLTDHRPQTTDHETPTAEHEVPSVVGRPPSVTEAAFFRVVRAGFSEKRKQLKNNLRHLGLADGVIAAGLDAAGIDGRRRAETLTVEEWGQLVEALG</sequence>
<keyword evidence="1 7" id="KW-0963">Cytoplasm</keyword>